<evidence type="ECO:0000256" key="1">
    <source>
        <dbReference type="SAM" id="MobiDB-lite"/>
    </source>
</evidence>
<name>A0ABN9PVM7_9DINO</name>
<protein>
    <submittedName>
        <fullName evidence="2">Uncharacterized protein</fullName>
    </submittedName>
</protein>
<dbReference type="EMBL" id="CAUYUJ010001447">
    <property type="protein sequence ID" value="CAK0795985.1"/>
    <property type="molecule type" value="Genomic_DNA"/>
</dbReference>
<feature type="compositionally biased region" description="Basic and acidic residues" evidence="1">
    <location>
        <begin position="22"/>
        <end position="34"/>
    </location>
</feature>
<keyword evidence="3" id="KW-1185">Reference proteome</keyword>
<feature type="compositionally biased region" description="Low complexity" evidence="1">
    <location>
        <begin position="87"/>
        <end position="102"/>
    </location>
</feature>
<organism evidence="2 3">
    <name type="scientific">Prorocentrum cordatum</name>
    <dbReference type="NCBI Taxonomy" id="2364126"/>
    <lineage>
        <taxon>Eukaryota</taxon>
        <taxon>Sar</taxon>
        <taxon>Alveolata</taxon>
        <taxon>Dinophyceae</taxon>
        <taxon>Prorocentrales</taxon>
        <taxon>Prorocentraceae</taxon>
        <taxon>Prorocentrum</taxon>
    </lineage>
</organism>
<evidence type="ECO:0000313" key="2">
    <source>
        <dbReference type="EMBL" id="CAK0795985.1"/>
    </source>
</evidence>
<feature type="region of interest" description="Disordered" evidence="1">
    <location>
        <begin position="15"/>
        <end position="131"/>
    </location>
</feature>
<proteinExistence type="predicted"/>
<accession>A0ABN9PVM7</accession>
<gene>
    <name evidence="2" type="ORF">PCOR1329_LOCUS5480</name>
</gene>
<reference evidence="2" key="1">
    <citation type="submission" date="2023-10" db="EMBL/GenBank/DDBJ databases">
        <authorList>
            <person name="Chen Y."/>
            <person name="Shah S."/>
            <person name="Dougan E. K."/>
            <person name="Thang M."/>
            <person name="Chan C."/>
        </authorList>
    </citation>
    <scope>NUCLEOTIDE SEQUENCE [LARGE SCALE GENOMIC DNA]</scope>
</reference>
<dbReference type="Proteomes" id="UP001189429">
    <property type="component" value="Unassembled WGS sequence"/>
</dbReference>
<sequence length="153" mass="15981">MRLHRAALLWPMGRATTQSARCDSRPEPRLDLRGGDLTTAAERPQSRAPPGLRPRPAPQTSRPLATGPGLGAARSTFGRPARPARPAPGRASPRAGRGPGPRLVGDGEGPEALPRRRAKLGAGRGVGRGGRLRVLQEAGLGGVVRVLFTSSSE</sequence>
<comment type="caution">
    <text evidence="2">The sequence shown here is derived from an EMBL/GenBank/DDBJ whole genome shotgun (WGS) entry which is preliminary data.</text>
</comment>
<evidence type="ECO:0000313" key="3">
    <source>
        <dbReference type="Proteomes" id="UP001189429"/>
    </source>
</evidence>